<name>A0ABS6B1N6_9NOCA</name>
<dbReference type="RefSeq" id="WP_215918262.1">
    <property type="nucleotide sequence ID" value="NZ_JAHKNI010000005.1"/>
</dbReference>
<evidence type="ECO:0000256" key="3">
    <source>
        <dbReference type="SAM" id="MobiDB-lite"/>
    </source>
</evidence>
<feature type="compositionally biased region" description="Polar residues" evidence="3">
    <location>
        <begin position="394"/>
        <end position="405"/>
    </location>
</feature>
<dbReference type="PANTHER" id="PTHR43343:SF3">
    <property type="entry name" value="PROTEASE DO-LIKE 8, CHLOROPLASTIC"/>
    <property type="match status" value="1"/>
</dbReference>
<dbReference type="SUPFAM" id="SSF50494">
    <property type="entry name" value="Trypsin-like serine proteases"/>
    <property type="match status" value="1"/>
</dbReference>
<dbReference type="PRINTS" id="PR00834">
    <property type="entry name" value="PROTEASES2C"/>
</dbReference>
<comment type="caution">
    <text evidence="6">The sequence shown here is derived from an EMBL/GenBank/DDBJ whole genome shotgun (WGS) entry which is preliminary data.</text>
</comment>
<keyword evidence="2" id="KW-0378">Hydrolase</keyword>
<evidence type="ECO:0000256" key="1">
    <source>
        <dbReference type="ARBA" id="ARBA00022670"/>
    </source>
</evidence>
<evidence type="ECO:0000313" key="6">
    <source>
        <dbReference type="EMBL" id="MBU3063371.1"/>
    </source>
</evidence>
<dbReference type="InterPro" id="IPR051201">
    <property type="entry name" value="Chloro_Bact_Ser_Proteases"/>
</dbReference>
<feature type="domain" description="PDZ" evidence="5">
    <location>
        <begin position="302"/>
        <end position="372"/>
    </location>
</feature>
<evidence type="ECO:0000256" key="2">
    <source>
        <dbReference type="ARBA" id="ARBA00022801"/>
    </source>
</evidence>
<feature type="transmembrane region" description="Helical" evidence="4">
    <location>
        <begin position="39"/>
        <end position="62"/>
    </location>
</feature>
<accession>A0ABS6B1N6</accession>
<keyword evidence="4" id="KW-0472">Membrane</keyword>
<dbReference type="InterPro" id="IPR001478">
    <property type="entry name" value="PDZ"/>
</dbReference>
<feature type="compositionally biased region" description="Pro residues" evidence="3">
    <location>
        <begin position="18"/>
        <end position="27"/>
    </location>
</feature>
<evidence type="ECO:0000256" key="4">
    <source>
        <dbReference type="SAM" id="Phobius"/>
    </source>
</evidence>
<dbReference type="Gene3D" id="2.30.42.10">
    <property type="match status" value="1"/>
</dbReference>
<proteinExistence type="predicted"/>
<gene>
    <name evidence="6" type="ORF">KO481_17780</name>
</gene>
<dbReference type="PROSITE" id="PS50106">
    <property type="entry name" value="PDZ"/>
    <property type="match status" value="1"/>
</dbReference>
<evidence type="ECO:0000313" key="7">
    <source>
        <dbReference type="Proteomes" id="UP000733379"/>
    </source>
</evidence>
<dbReference type="GO" id="GO:0008233">
    <property type="term" value="F:peptidase activity"/>
    <property type="evidence" value="ECO:0007669"/>
    <property type="project" value="UniProtKB-KW"/>
</dbReference>
<dbReference type="SMART" id="SM00228">
    <property type="entry name" value="PDZ"/>
    <property type="match status" value="1"/>
</dbReference>
<feature type="region of interest" description="Disordered" evidence="3">
    <location>
        <begin position="1"/>
        <end position="34"/>
    </location>
</feature>
<organism evidence="6 7">
    <name type="scientific">Nocardia albiluteola</name>
    <dbReference type="NCBI Taxonomy" id="2842303"/>
    <lineage>
        <taxon>Bacteria</taxon>
        <taxon>Bacillati</taxon>
        <taxon>Actinomycetota</taxon>
        <taxon>Actinomycetes</taxon>
        <taxon>Mycobacteriales</taxon>
        <taxon>Nocardiaceae</taxon>
        <taxon>Nocardia</taxon>
    </lineage>
</organism>
<dbReference type="Proteomes" id="UP000733379">
    <property type="component" value="Unassembled WGS sequence"/>
</dbReference>
<dbReference type="GO" id="GO:0006508">
    <property type="term" value="P:proteolysis"/>
    <property type="evidence" value="ECO:0007669"/>
    <property type="project" value="UniProtKB-KW"/>
</dbReference>
<dbReference type="InterPro" id="IPR033116">
    <property type="entry name" value="TRYPSIN_SER"/>
</dbReference>
<sequence>MTVYPNQGSWPGQQPGPYGAPPGPYPPQNGRGPRHGRNFAAVAALVLAVAVGIGLVAGRFAVHETSSIPPMAQSPGIVTQPIGNQTGSADLTAAVNKVVPGIVIINTELGYQNGTAAGTGIVLSPNGQVLTNNHVVEGATKISVTDVGNGKTYAGTVVGYDRTNDMAVVRMSGASGLQTAPLGNSDKISVGDSIVGVGNAGGTGTPTAAAGQVTALNQSVTASDAGAGTAEQLTGLIQVAANIQEGDSGGPLINSAGQVVGIDTAASAAQGFHLGVPGGPGIGIQNGQQTGGQGFAIPINKAVGIAKQIQSGNASGTIHIGQSAFLGVGVADANGAGALVRNVFRGGSAAQAGIVPGDVITGVNGTNVDSATALTNTMDQHHPGDKVTLRYTDPNGQSQSGQVTLAQGPVG</sequence>
<feature type="compositionally biased region" description="Polar residues" evidence="3">
    <location>
        <begin position="1"/>
        <end position="10"/>
    </location>
</feature>
<dbReference type="Pfam" id="PF13180">
    <property type="entry name" value="PDZ_2"/>
    <property type="match status" value="1"/>
</dbReference>
<protein>
    <submittedName>
        <fullName evidence="6">S1C family serine protease</fullName>
    </submittedName>
</protein>
<evidence type="ECO:0000259" key="5">
    <source>
        <dbReference type="PROSITE" id="PS50106"/>
    </source>
</evidence>
<keyword evidence="7" id="KW-1185">Reference proteome</keyword>
<dbReference type="InterPro" id="IPR036034">
    <property type="entry name" value="PDZ_sf"/>
</dbReference>
<keyword evidence="1 6" id="KW-0645">Protease</keyword>
<dbReference type="SUPFAM" id="SSF50156">
    <property type="entry name" value="PDZ domain-like"/>
    <property type="match status" value="1"/>
</dbReference>
<dbReference type="PANTHER" id="PTHR43343">
    <property type="entry name" value="PEPTIDASE S12"/>
    <property type="match status" value="1"/>
</dbReference>
<reference evidence="6 7" key="1">
    <citation type="submission" date="2021-06" db="EMBL/GenBank/DDBJ databases">
        <title>Actinomycetes sequencing.</title>
        <authorList>
            <person name="Shan Q."/>
        </authorList>
    </citation>
    <scope>NUCLEOTIDE SEQUENCE [LARGE SCALE GENOMIC DNA]</scope>
    <source>
        <strain evidence="6 7">NEAU-G5</strain>
    </source>
</reference>
<dbReference type="InterPro" id="IPR001940">
    <property type="entry name" value="Peptidase_S1C"/>
</dbReference>
<feature type="region of interest" description="Disordered" evidence="3">
    <location>
        <begin position="392"/>
        <end position="411"/>
    </location>
</feature>
<keyword evidence="4" id="KW-0812">Transmembrane</keyword>
<dbReference type="Pfam" id="PF13365">
    <property type="entry name" value="Trypsin_2"/>
    <property type="match status" value="1"/>
</dbReference>
<dbReference type="InterPro" id="IPR009003">
    <property type="entry name" value="Peptidase_S1_PA"/>
</dbReference>
<dbReference type="Gene3D" id="2.40.10.120">
    <property type="match status" value="1"/>
</dbReference>
<dbReference type="EMBL" id="JAHKNI010000005">
    <property type="protein sequence ID" value="MBU3063371.1"/>
    <property type="molecule type" value="Genomic_DNA"/>
</dbReference>
<dbReference type="PROSITE" id="PS00135">
    <property type="entry name" value="TRYPSIN_SER"/>
    <property type="match status" value="1"/>
</dbReference>
<keyword evidence="4" id="KW-1133">Transmembrane helix</keyword>